<proteinExistence type="predicted"/>
<evidence type="ECO:0000313" key="1">
    <source>
        <dbReference type="EMBL" id="MPN16957.1"/>
    </source>
</evidence>
<name>A0A645FRA5_9ZZZZ</name>
<dbReference type="EMBL" id="VSSQ01063974">
    <property type="protein sequence ID" value="MPN16957.1"/>
    <property type="molecule type" value="Genomic_DNA"/>
</dbReference>
<dbReference type="AlphaFoldDB" id="A0A645FRA5"/>
<accession>A0A645FRA5</accession>
<organism evidence="1">
    <name type="scientific">bioreactor metagenome</name>
    <dbReference type="NCBI Taxonomy" id="1076179"/>
    <lineage>
        <taxon>unclassified sequences</taxon>
        <taxon>metagenomes</taxon>
        <taxon>ecological metagenomes</taxon>
    </lineage>
</organism>
<reference evidence="1" key="1">
    <citation type="submission" date="2019-08" db="EMBL/GenBank/DDBJ databases">
        <authorList>
            <person name="Kucharzyk K."/>
            <person name="Murdoch R.W."/>
            <person name="Higgins S."/>
            <person name="Loffler F."/>
        </authorList>
    </citation>
    <scope>NUCLEOTIDE SEQUENCE</scope>
</reference>
<comment type="caution">
    <text evidence="1">The sequence shown here is derived from an EMBL/GenBank/DDBJ whole genome shotgun (WGS) entry which is preliminary data.</text>
</comment>
<gene>
    <name evidence="1" type="ORF">SDC9_164306</name>
</gene>
<sequence length="95" mass="10554">MEAFLALIIQLIQFGQNSFPGQLTRSFTGEQTCRFNGNRLILTGTGRVKKTALEIDDGLPTPVHHQPGVVRYRCNDGGFEVFLVQIAGEFSKISR</sequence>
<protein>
    <submittedName>
        <fullName evidence="1">Uncharacterized protein</fullName>
    </submittedName>
</protein>